<dbReference type="Proteomes" id="UP000028680">
    <property type="component" value="Chromosome"/>
</dbReference>
<dbReference type="KEGG" id="ptp:RCA23_c08060"/>
<evidence type="ECO:0000313" key="2">
    <source>
        <dbReference type="Proteomes" id="UP000028680"/>
    </source>
</evidence>
<organism evidence="1 2">
    <name type="scientific">Planktomarina temperata RCA23</name>
    <dbReference type="NCBI Taxonomy" id="666509"/>
    <lineage>
        <taxon>Bacteria</taxon>
        <taxon>Pseudomonadati</taxon>
        <taxon>Pseudomonadota</taxon>
        <taxon>Alphaproteobacteria</taxon>
        <taxon>Rhodobacterales</taxon>
        <taxon>Paracoccaceae</taxon>
        <taxon>Planktomarina</taxon>
    </lineage>
</organism>
<gene>
    <name evidence="1" type="ORF">RCA23_c08060</name>
</gene>
<keyword evidence="2" id="KW-1185">Reference proteome</keyword>
<keyword evidence="1" id="KW-0449">Lipoprotein</keyword>
<evidence type="ECO:0000313" key="1">
    <source>
        <dbReference type="EMBL" id="AII86362.1"/>
    </source>
</evidence>
<dbReference type="PROSITE" id="PS51257">
    <property type="entry name" value="PROKAR_LIPOPROTEIN"/>
    <property type="match status" value="1"/>
</dbReference>
<dbReference type="AlphaFoldDB" id="A0AAN0VHQ9"/>
<name>A0AAN0VHQ9_9RHOB</name>
<proteinExistence type="predicted"/>
<sequence length="197" mass="21133">MRHHSTQKPSRPYVWTIVAGLCALSLSGCSDLMSGFDLTGKTQAEITSQEQAKELKVVRTALKSDTPKKAASPLSSNLPVPVVAASATVPTISAIGYSSIGSQPGKTLNQRRLMAIRAARMDAMRMLTEQVHGLTVLGDTQVSENVVQSDVFRASLAGLIAGARTVKIEPKGSDTYAVTLEIDRGTIRQLLRANRSW</sequence>
<accession>A0AAN0VHQ9</accession>
<dbReference type="EMBL" id="CP003984">
    <property type="protein sequence ID" value="AII86362.1"/>
    <property type="molecule type" value="Genomic_DNA"/>
</dbReference>
<reference evidence="1 2" key="1">
    <citation type="journal article" date="2014" name="ISME J.">
        <title>Adaptation of an abundant Roseobacter RCA organism to pelagic systems revealed by genomic and transcriptomic analyses.</title>
        <authorList>
            <person name="Voget S."/>
            <person name="Wemheuer B."/>
            <person name="Brinkhoff T."/>
            <person name="Vollmers J."/>
            <person name="Dietrich S."/>
            <person name="Giebel H.A."/>
            <person name="Beardsley C."/>
            <person name="Sardemann C."/>
            <person name="Bakenhus I."/>
            <person name="Billerbeck S."/>
            <person name="Daniel R."/>
            <person name="Simon M."/>
        </authorList>
    </citation>
    <scope>NUCLEOTIDE SEQUENCE [LARGE SCALE GENOMIC DNA]</scope>
    <source>
        <strain evidence="1 2">RCA23</strain>
    </source>
</reference>
<dbReference type="RefSeq" id="WP_052377027.1">
    <property type="nucleotide sequence ID" value="NZ_CP003984.1"/>
</dbReference>
<protein>
    <submittedName>
        <fullName evidence="1">Hypothetical membrane lipoprotein, DUF400</fullName>
    </submittedName>
</protein>